<reference evidence="3" key="3">
    <citation type="submission" date="2018-08" db="UniProtKB">
        <authorList>
            <consortium name="EnsemblPlants"/>
        </authorList>
    </citation>
    <scope>IDENTIFICATION</scope>
    <source>
        <strain evidence="3">cv. Bd21</strain>
    </source>
</reference>
<evidence type="ECO:0000256" key="1">
    <source>
        <dbReference type="SAM" id="MobiDB-lite"/>
    </source>
</evidence>
<dbReference type="InParanoid" id="I1GYX4"/>
<reference evidence="2 3" key="1">
    <citation type="journal article" date="2010" name="Nature">
        <title>Genome sequencing and analysis of the model grass Brachypodium distachyon.</title>
        <authorList>
            <consortium name="International Brachypodium Initiative"/>
        </authorList>
    </citation>
    <scope>NUCLEOTIDE SEQUENCE [LARGE SCALE GENOMIC DNA]</scope>
    <source>
        <strain evidence="2 3">Bd21</strain>
    </source>
</reference>
<evidence type="ECO:0000313" key="4">
    <source>
        <dbReference type="Proteomes" id="UP000008810"/>
    </source>
</evidence>
<dbReference type="OrthoDB" id="691585at2759"/>
<organism evidence="2">
    <name type="scientific">Brachypodium distachyon</name>
    <name type="common">Purple false brome</name>
    <name type="synonym">Trachynia distachya</name>
    <dbReference type="NCBI Taxonomy" id="15368"/>
    <lineage>
        <taxon>Eukaryota</taxon>
        <taxon>Viridiplantae</taxon>
        <taxon>Streptophyta</taxon>
        <taxon>Embryophyta</taxon>
        <taxon>Tracheophyta</taxon>
        <taxon>Spermatophyta</taxon>
        <taxon>Magnoliopsida</taxon>
        <taxon>Liliopsida</taxon>
        <taxon>Poales</taxon>
        <taxon>Poaceae</taxon>
        <taxon>BOP clade</taxon>
        <taxon>Pooideae</taxon>
        <taxon>Stipodae</taxon>
        <taxon>Brachypodieae</taxon>
        <taxon>Brachypodium</taxon>
    </lineage>
</organism>
<evidence type="ECO:0000313" key="2">
    <source>
        <dbReference type="EMBL" id="KQK18541.1"/>
    </source>
</evidence>
<dbReference type="AlphaFoldDB" id="I1GYX4"/>
<protein>
    <submittedName>
        <fullName evidence="2 3">Uncharacterized protein</fullName>
    </submittedName>
</protein>
<dbReference type="Gramene" id="KQK18541">
    <property type="protein sequence ID" value="KQK18541"/>
    <property type="gene ID" value="BRADI_1g43190v3"/>
</dbReference>
<sequence>MEAAVARPSSYPAQLLRLVAEAPPVEDLEYLLGDVLGTISSLEKKRGRLQAEIAAASRGRNRRAPAPAPEEGDHLPTAPALAYTRKGAGAARKRLRAAAGNVKKERDRLEAVWGEVQEALVDAMERLALSRRAVA</sequence>
<name>I1GYX4_BRADI</name>
<accession>I1GYX4</accession>
<dbReference type="OMA" id="SPSWFTV"/>
<keyword evidence="4" id="KW-1185">Reference proteome</keyword>
<dbReference type="Proteomes" id="UP000008810">
    <property type="component" value="Chromosome 1"/>
</dbReference>
<dbReference type="EnsemblPlants" id="KQK18541">
    <property type="protein sequence ID" value="KQK18541"/>
    <property type="gene ID" value="BRADI_1g43190v3"/>
</dbReference>
<proteinExistence type="predicted"/>
<reference evidence="2" key="2">
    <citation type="submission" date="2017-06" db="EMBL/GenBank/DDBJ databases">
        <title>WGS assembly of Brachypodium distachyon.</title>
        <authorList>
            <consortium name="The International Brachypodium Initiative"/>
            <person name="Lucas S."/>
            <person name="Harmon-Smith M."/>
            <person name="Lail K."/>
            <person name="Tice H."/>
            <person name="Grimwood J."/>
            <person name="Bruce D."/>
            <person name="Barry K."/>
            <person name="Shu S."/>
            <person name="Lindquist E."/>
            <person name="Wang M."/>
            <person name="Pitluck S."/>
            <person name="Vogel J.P."/>
            <person name="Garvin D.F."/>
            <person name="Mockler T.C."/>
            <person name="Schmutz J."/>
            <person name="Rokhsar D."/>
            <person name="Bevan M.W."/>
        </authorList>
    </citation>
    <scope>NUCLEOTIDE SEQUENCE</scope>
    <source>
        <strain evidence="2">Bd21</strain>
    </source>
</reference>
<dbReference type="FunCoup" id="I1GYX4">
    <property type="interactions" value="313"/>
</dbReference>
<dbReference type="EMBL" id="CM000880">
    <property type="protein sequence ID" value="KQK18541.1"/>
    <property type="molecule type" value="Genomic_DNA"/>
</dbReference>
<dbReference type="HOGENOM" id="CLU_1838722_0_0_1"/>
<feature type="region of interest" description="Disordered" evidence="1">
    <location>
        <begin position="55"/>
        <end position="80"/>
    </location>
</feature>
<dbReference type="eggNOG" id="ENOG502R64D">
    <property type="taxonomic scope" value="Eukaryota"/>
</dbReference>
<gene>
    <name evidence="2" type="ORF">BRADI_1g43190v3</name>
</gene>
<evidence type="ECO:0000313" key="3">
    <source>
        <dbReference type="EnsemblPlants" id="KQK18541"/>
    </source>
</evidence>